<reference evidence="1 2" key="1">
    <citation type="journal article" date="2020" name="Cell">
        <title>Large-Scale Comparative Analyses of Tick Genomes Elucidate Their Genetic Diversity and Vector Capacities.</title>
        <authorList>
            <consortium name="Tick Genome and Microbiome Consortium (TIGMIC)"/>
            <person name="Jia N."/>
            <person name="Wang J."/>
            <person name="Shi W."/>
            <person name="Du L."/>
            <person name="Sun Y."/>
            <person name="Zhan W."/>
            <person name="Jiang J.F."/>
            <person name="Wang Q."/>
            <person name="Zhang B."/>
            <person name="Ji P."/>
            <person name="Bell-Sakyi L."/>
            <person name="Cui X.M."/>
            <person name="Yuan T.T."/>
            <person name="Jiang B.G."/>
            <person name="Yang W.F."/>
            <person name="Lam T.T."/>
            <person name="Chang Q.C."/>
            <person name="Ding S.J."/>
            <person name="Wang X.J."/>
            <person name="Zhu J.G."/>
            <person name="Ruan X.D."/>
            <person name="Zhao L."/>
            <person name="Wei J.T."/>
            <person name="Ye R.Z."/>
            <person name="Que T.C."/>
            <person name="Du C.H."/>
            <person name="Zhou Y.H."/>
            <person name="Cheng J.X."/>
            <person name="Dai P.F."/>
            <person name="Guo W.B."/>
            <person name="Han X.H."/>
            <person name="Huang E.J."/>
            <person name="Li L.F."/>
            <person name="Wei W."/>
            <person name="Gao Y.C."/>
            <person name="Liu J.Z."/>
            <person name="Shao H.Z."/>
            <person name="Wang X."/>
            <person name="Wang C.C."/>
            <person name="Yang T.C."/>
            <person name="Huo Q.B."/>
            <person name="Li W."/>
            <person name="Chen H.Y."/>
            <person name="Chen S.E."/>
            <person name="Zhou L.G."/>
            <person name="Ni X.B."/>
            <person name="Tian J.H."/>
            <person name="Sheng Y."/>
            <person name="Liu T."/>
            <person name="Pan Y.S."/>
            <person name="Xia L.Y."/>
            <person name="Li J."/>
            <person name="Zhao F."/>
            <person name="Cao W.C."/>
        </authorList>
    </citation>
    <scope>NUCLEOTIDE SEQUENCE [LARGE SCALE GENOMIC DNA]</scope>
    <source>
        <strain evidence="1">Iper-2018</strain>
    </source>
</reference>
<gene>
    <name evidence="1" type="ORF">HPB47_019511</name>
</gene>
<organism evidence="1 2">
    <name type="scientific">Ixodes persulcatus</name>
    <name type="common">Taiga tick</name>
    <dbReference type="NCBI Taxonomy" id="34615"/>
    <lineage>
        <taxon>Eukaryota</taxon>
        <taxon>Metazoa</taxon>
        <taxon>Ecdysozoa</taxon>
        <taxon>Arthropoda</taxon>
        <taxon>Chelicerata</taxon>
        <taxon>Arachnida</taxon>
        <taxon>Acari</taxon>
        <taxon>Parasitiformes</taxon>
        <taxon>Ixodida</taxon>
        <taxon>Ixodoidea</taxon>
        <taxon>Ixodidae</taxon>
        <taxon>Ixodinae</taxon>
        <taxon>Ixodes</taxon>
    </lineage>
</organism>
<evidence type="ECO:0000313" key="1">
    <source>
        <dbReference type="EMBL" id="KAG0433881.1"/>
    </source>
</evidence>
<name>A0AC60QHZ2_IXOPE</name>
<sequence length="133" mass="15731">MKTIQKRKRQAVSYNSRSGVGPVDVPYEDELDRINMMDDSIEPEVIRDVHGATHKKAEFFTEMAKLEEARAVRKARQDELKEERHAAKRKIKEEKCAAKRKLKEEVRLERQEMHREKMRLLAMLVTQPETKQD</sequence>
<dbReference type="EMBL" id="JABSTQ010008962">
    <property type="protein sequence ID" value="KAG0433881.1"/>
    <property type="molecule type" value="Genomic_DNA"/>
</dbReference>
<dbReference type="Proteomes" id="UP000805193">
    <property type="component" value="Unassembled WGS sequence"/>
</dbReference>
<evidence type="ECO:0000313" key="2">
    <source>
        <dbReference type="Proteomes" id="UP000805193"/>
    </source>
</evidence>
<proteinExistence type="predicted"/>
<keyword evidence="2" id="KW-1185">Reference proteome</keyword>
<accession>A0AC60QHZ2</accession>
<protein>
    <submittedName>
        <fullName evidence="1">Uncharacterized protein</fullName>
    </submittedName>
</protein>
<comment type="caution">
    <text evidence="1">The sequence shown here is derived from an EMBL/GenBank/DDBJ whole genome shotgun (WGS) entry which is preliminary data.</text>
</comment>